<comment type="caution">
    <text evidence="1">The sequence shown here is derived from an EMBL/GenBank/DDBJ whole genome shotgun (WGS) entry which is preliminary data.</text>
</comment>
<evidence type="ECO:0000313" key="1">
    <source>
        <dbReference type="EMBL" id="TEW27319.1"/>
    </source>
</evidence>
<dbReference type="RefSeq" id="WP_132995593.1">
    <property type="nucleotide sequence ID" value="NZ_CP186878.1"/>
</dbReference>
<reference evidence="1 2" key="1">
    <citation type="submission" date="2019-03" db="EMBL/GenBank/DDBJ databases">
        <title>Horizontal Gene Transfer Machinery in Histophilus somni.</title>
        <authorList>
            <person name="Mostafa Nazari M."/>
            <person name="Liljebjelke K."/>
        </authorList>
    </citation>
    <scope>NUCLEOTIDE SEQUENCE [LARGE SCALE GENOMIC DNA]</scope>
    <source>
        <strain evidence="1 2">UOC-EPH-KLM-04</strain>
    </source>
</reference>
<dbReference type="Pfam" id="PF04985">
    <property type="entry name" value="Phage_tube"/>
    <property type="match status" value="1"/>
</dbReference>
<dbReference type="InterPro" id="IPR006498">
    <property type="entry name" value="Tail_tube"/>
</dbReference>
<proteinExistence type="predicted"/>
<name>A0AAX2S180_HISSO</name>
<dbReference type="Proteomes" id="UP000297565">
    <property type="component" value="Unassembled WGS sequence"/>
</dbReference>
<accession>A0AAX2S180</accession>
<dbReference type="NCBIfam" id="TIGR01611">
    <property type="entry name" value="tail_tube"/>
    <property type="match status" value="1"/>
</dbReference>
<dbReference type="EMBL" id="SNRV01000038">
    <property type="protein sequence ID" value="TEW27319.1"/>
    <property type="molecule type" value="Genomic_DNA"/>
</dbReference>
<dbReference type="AlphaFoldDB" id="A0AAX2S180"/>
<protein>
    <submittedName>
        <fullName evidence="1">Phage major tail tube protein</fullName>
    </submittedName>
</protein>
<organism evidence="1 2">
    <name type="scientific">Histophilus somni</name>
    <name type="common">Haemophilus somnus</name>
    <dbReference type="NCBI Taxonomy" id="731"/>
    <lineage>
        <taxon>Bacteria</taxon>
        <taxon>Pseudomonadati</taxon>
        <taxon>Pseudomonadota</taxon>
        <taxon>Gammaproteobacteria</taxon>
        <taxon>Pasteurellales</taxon>
        <taxon>Pasteurellaceae</taxon>
        <taxon>Histophilus</taxon>
    </lineage>
</organism>
<sequence>MSLPNKLKLMNLHQDGESYLGQVNEVTRPKLAIKAESYRAGDMLGEVDINLGLEKLEAELKFGGHMENMRALFGSAEISGVLLRLSQAYQRDDTGEVTAVELVMRGRYTEIDPGNAKVGDDTEETFKASLTYYKEIVNGKTLIEIDLINHVFVVNGVDRLKEHRRAIGL</sequence>
<evidence type="ECO:0000313" key="2">
    <source>
        <dbReference type="Proteomes" id="UP000297565"/>
    </source>
</evidence>
<gene>
    <name evidence="1" type="ORF">E2R48_09770</name>
</gene>